<gene>
    <name evidence="1" type="ORF">UFOVP1196_36</name>
</gene>
<name>A0A6J5RCA1_9CAUD</name>
<accession>A0A6J5RCA1</accession>
<protein>
    <submittedName>
        <fullName evidence="1">Uncharacterized protein</fullName>
    </submittedName>
</protein>
<organism evidence="1">
    <name type="scientific">uncultured Caudovirales phage</name>
    <dbReference type="NCBI Taxonomy" id="2100421"/>
    <lineage>
        <taxon>Viruses</taxon>
        <taxon>Duplodnaviria</taxon>
        <taxon>Heunggongvirae</taxon>
        <taxon>Uroviricota</taxon>
        <taxon>Caudoviricetes</taxon>
        <taxon>Peduoviridae</taxon>
        <taxon>Maltschvirus</taxon>
        <taxon>Maltschvirus maltsch</taxon>
    </lineage>
</organism>
<reference evidence="1" key="1">
    <citation type="submission" date="2020-05" db="EMBL/GenBank/DDBJ databases">
        <authorList>
            <person name="Chiriac C."/>
            <person name="Salcher M."/>
            <person name="Ghai R."/>
            <person name="Kavagutti S V."/>
        </authorList>
    </citation>
    <scope>NUCLEOTIDE SEQUENCE</scope>
</reference>
<proteinExistence type="predicted"/>
<dbReference type="EMBL" id="LR797148">
    <property type="protein sequence ID" value="CAB4190155.1"/>
    <property type="molecule type" value="Genomic_DNA"/>
</dbReference>
<sequence>MKITSVDMYGYNGRDNHPALTDNGLEVIVISMERYVYWRDGSEETMEEVADAVLRHKDPSPLARIHELEQMPDMYDPSTEEHIYIVYETITLDGRRLTLMSHEVSL</sequence>
<evidence type="ECO:0000313" key="1">
    <source>
        <dbReference type="EMBL" id="CAB4190155.1"/>
    </source>
</evidence>